<accession>A0ABN1VSL2</accession>
<dbReference type="EMBL" id="BAAALM010000019">
    <property type="protein sequence ID" value="GAA1220539.1"/>
    <property type="molecule type" value="Genomic_DNA"/>
</dbReference>
<dbReference type="SUPFAM" id="SSF55961">
    <property type="entry name" value="Bet v1-like"/>
    <property type="match status" value="1"/>
</dbReference>
<feature type="domain" description="Activator of Hsp90 ATPase homologue 1/2-like C-terminal" evidence="2">
    <location>
        <begin position="13"/>
        <end position="98"/>
    </location>
</feature>
<dbReference type="InterPro" id="IPR013538">
    <property type="entry name" value="ASHA1/2-like_C"/>
</dbReference>
<organism evidence="3 4">
    <name type="scientific">Prauserella alba</name>
    <dbReference type="NCBI Taxonomy" id="176898"/>
    <lineage>
        <taxon>Bacteria</taxon>
        <taxon>Bacillati</taxon>
        <taxon>Actinomycetota</taxon>
        <taxon>Actinomycetes</taxon>
        <taxon>Pseudonocardiales</taxon>
        <taxon>Pseudonocardiaceae</taxon>
        <taxon>Prauserella</taxon>
    </lineage>
</organism>
<evidence type="ECO:0000256" key="1">
    <source>
        <dbReference type="ARBA" id="ARBA00006817"/>
    </source>
</evidence>
<dbReference type="Proteomes" id="UP001500467">
    <property type="component" value="Unassembled WGS sequence"/>
</dbReference>
<protein>
    <recommendedName>
        <fullName evidence="2">Activator of Hsp90 ATPase homologue 1/2-like C-terminal domain-containing protein</fullName>
    </recommendedName>
</protein>
<evidence type="ECO:0000313" key="4">
    <source>
        <dbReference type="Proteomes" id="UP001500467"/>
    </source>
</evidence>
<name>A0ABN1VSL2_9PSEU</name>
<proteinExistence type="inferred from homology"/>
<sequence>MRTPDPLPESLPGRLRYRDGFEDDAGPQAVTIVECEEPARLVVDLPSPEDTWRLQLSLTTNDDGSTTLVFIQRLAEPYDATGVGPGWHYYLDRLGAVIAHASVNQDWDTDYYPALSDAYPLPD</sequence>
<gene>
    <name evidence="3" type="ORF">GCM10009675_49150</name>
</gene>
<dbReference type="InterPro" id="IPR023393">
    <property type="entry name" value="START-like_dom_sf"/>
</dbReference>
<evidence type="ECO:0000313" key="3">
    <source>
        <dbReference type="EMBL" id="GAA1220539.1"/>
    </source>
</evidence>
<dbReference type="Gene3D" id="3.30.530.20">
    <property type="match status" value="1"/>
</dbReference>
<keyword evidence="4" id="KW-1185">Reference proteome</keyword>
<reference evidence="3 4" key="1">
    <citation type="journal article" date="2019" name="Int. J. Syst. Evol. Microbiol.">
        <title>The Global Catalogue of Microorganisms (GCM) 10K type strain sequencing project: providing services to taxonomists for standard genome sequencing and annotation.</title>
        <authorList>
            <consortium name="The Broad Institute Genomics Platform"/>
            <consortium name="The Broad Institute Genome Sequencing Center for Infectious Disease"/>
            <person name="Wu L."/>
            <person name="Ma J."/>
        </authorList>
    </citation>
    <scope>NUCLEOTIDE SEQUENCE [LARGE SCALE GENOMIC DNA]</scope>
    <source>
        <strain evidence="3 4">JCM 13022</strain>
    </source>
</reference>
<dbReference type="Pfam" id="PF08327">
    <property type="entry name" value="AHSA1"/>
    <property type="match status" value="1"/>
</dbReference>
<comment type="similarity">
    <text evidence="1">Belongs to the AHA1 family.</text>
</comment>
<comment type="caution">
    <text evidence="3">The sequence shown here is derived from an EMBL/GenBank/DDBJ whole genome shotgun (WGS) entry which is preliminary data.</text>
</comment>
<evidence type="ECO:0000259" key="2">
    <source>
        <dbReference type="Pfam" id="PF08327"/>
    </source>
</evidence>